<feature type="transmembrane region" description="Helical" evidence="6">
    <location>
        <begin position="395"/>
        <end position="413"/>
    </location>
</feature>
<evidence type="ECO:0000256" key="4">
    <source>
        <dbReference type="ARBA" id="ARBA00022840"/>
    </source>
</evidence>
<keyword evidence="6" id="KW-0812">Transmembrane</keyword>
<dbReference type="EC" id="2.7.11.1" evidence="8"/>
<dbReference type="InterPro" id="IPR011009">
    <property type="entry name" value="Kinase-like_dom_sf"/>
</dbReference>
<dbReference type="EMBL" id="CP036276">
    <property type="protein sequence ID" value="QDU43160.1"/>
    <property type="molecule type" value="Genomic_DNA"/>
</dbReference>
<dbReference type="Pfam" id="PF00069">
    <property type="entry name" value="Pkinase"/>
    <property type="match status" value="1"/>
</dbReference>
<dbReference type="InterPro" id="IPR017441">
    <property type="entry name" value="Protein_kinase_ATP_BS"/>
</dbReference>
<dbReference type="AlphaFoldDB" id="A0A517ZKY4"/>
<dbReference type="SUPFAM" id="SSF56112">
    <property type="entry name" value="Protein kinase-like (PK-like)"/>
    <property type="match status" value="1"/>
</dbReference>
<dbReference type="CDD" id="cd14014">
    <property type="entry name" value="STKc_PknB_like"/>
    <property type="match status" value="1"/>
</dbReference>
<feature type="transmembrane region" description="Helical" evidence="6">
    <location>
        <begin position="460"/>
        <end position="479"/>
    </location>
</feature>
<keyword evidence="4 5" id="KW-0067">ATP-binding</keyword>
<evidence type="ECO:0000313" key="9">
    <source>
        <dbReference type="Proteomes" id="UP000319383"/>
    </source>
</evidence>
<dbReference type="PROSITE" id="PS00108">
    <property type="entry name" value="PROTEIN_KINASE_ST"/>
    <property type="match status" value="1"/>
</dbReference>
<keyword evidence="1 8" id="KW-0808">Transferase</keyword>
<keyword evidence="3 8" id="KW-0418">Kinase</keyword>
<keyword evidence="6" id="KW-0472">Membrane</keyword>
<dbReference type="RefSeq" id="WP_145375263.1">
    <property type="nucleotide sequence ID" value="NZ_CP036276.1"/>
</dbReference>
<feature type="binding site" evidence="5">
    <location>
        <position position="123"/>
    </location>
    <ligand>
        <name>ATP</name>
        <dbReference type="ChEBI" id="CHEBI:30616"/>
    </ligand>
</feature>
<evidence type="ECO:0000256" key="1">
    <source>
        <dbReference type="ARBA" id="ARBA00022679"/>
    </source>
</evidence>
<protein>
    <submittedName>
        <fullName evidence="8">Serine/threonine-protein kinase PknB</fullName>
        <ecNumber evidence="8">2.7.11.1</ecNumber>
    </submittedName>
</protein>
<dbReference type="PANTHER" id="PTHR43289">
    <property type="entry name" value="MITOGEN-ACTIVATED PROTEIN KINASE KINASE KINASE 20-RELATED"/>
    <property type="match status" value="1"/>
</dbReference>
<dbReference type="KEGG" id="sdyn:Mal52_16320"/>
<dbReference type="InterPro" id="IPR000719">
    <property type="entry name" value="Prot_kinase_dom"/>
</dbReference>
<accession>A0A517ZKY4</accession>
<evidence type="ECO:0000256" key="2">
    <source>
        <dbReference type="ARBA" id="ARBA00022741"/>
    </source>
</evidence>
<evidence type="ECO:0000256" key="6">
    <source>
        <dbReference type="SAM" id="Phobius"/>
    </source>
</evidence>
<dbReference type="PANTHER" id="PTHR43289:SF6">
    <property type="entry name" value="SERINE_THREONINE-PROTEIN KINASE NEKL-3"/>
    <property type="match status" value="1"/>
</dbReference>
<evidence type="ECO:0000256" key="3">
    <source>
        <dbReference type="ARBA" id="ARBA00022777"/>
    </source>
</evidence>
<evidence type="ECO:0000313" key="8">
    <source>
        <dbReference type="EMBL" id="QDU43160.1"/>
    </source>
</evidence>
<keyword evidence="9" id="KW-1185">Reference proteome</keyword>
<reference evidence="8 9" key="1">
    <citation type="submission" date="2019-02" db="EMBL/GenBank/DDBJ databases">
        <title>Deep-cultivation of Planctomycetes and their phenomic and genomic characterization uncovers novel biology.</title>
        <authorList>
            <person name="Wiegand S."/>
            <person name="Jogler M."/>
            <person name="Boedeker C."/>
            <person name="Pinto D."/>
            <person name="Vollmers J."/>
            <person name="Rivas-Marin E."/>
            <person name="Kohn T."/>
            <person name="Peeters S.H."/>
            <person name="Heuer A."/>
            <person name="Rast P."/>
            <person name="Oberbeckmann S."/>
            <person name="Bunk B."/>
            <person name="Jeske O."/>
            <person name="Meyerdierks A."/>
            <person name="Storesund J.E."/>
            <person name="Kallscheuer N."/>
            <person name="Luecker S."/>
            <person name="Lage O.M."/>
            <person name="Pohl T."/>
            <person name="Merkel B.J."/>
            <person name="Hornburger P."/>
            <person name="Mueller R.-W."/>
            <person name="Bruemmer F."/>
            <person name="Labrenz M."/>
            <person name="Spormann A.M."/>
            <person name="Op den Camp H."/>
            <person name="Overmann J."/>
            <person name="Amann R."/>
            <person name="Jetten M.S.M."/>
            <person name="Mascher T."/>
            <person name="Medema M.H."/>
            <person name="Devos D.P."/>
            <person name="Kaster A.-K."/>
            <person name="Ovreas L."/>
            <person name="Rohde M."/>
            <person name="Galperin M.Y."/>
            <person name="Jogler C."/>
        </authorList>
    </citation>
    <scope>NUCLEOTIDE SEQUENCE [LARGE SCALE GENOMIC DNA]</scope>
    <source>
        <strain evidence="8 9">Mal52</strain>
    </source>
</reference>
<organism evidence="8 9">
    <name type="scientific">Symmachiella dynata</name>
    <dbReference type="NCBI Taxonomy" id="2527995"/>
    <lineage>
        <taxon>Bacteria</taxon>
        <taxon>Pseudomonadati</taxon>
        <taxon>Planctomycetota</taxon>
        <taxon>Planctomycetia</taxon>
        <taxon>Planctomycetales</taxon>
        <taxon>Planctomycetaceae</taxon>
        <taxon>Symmachiella</taxon>
    </lineage>
</organism>
<sequence length="557" mass="61006">MSDDREARLAQLIDELLLRTRDGEQIDIEQAAVKHPDLAEELRELWTTAMIADDLGSVAAALLEADLSLTVDSPENGNNPSTLPMQIGKTVGDYELLSELGRGGMGVVYKARQNSLGRTVALKMILRGDMASDIDLARFRGEAEAAARLDHPHIVPLLEVGEHEGRPYFSMKYIPGETLSQRLIAGPLSSKAAAELLLPVCRAIAAAHAGGVLHRDLKPANILIDTEGRPHVTDFGLAKQMRAAEDPRTMAQSLTHSGAIVGSPSYMAPEQAAGNRGDIGPAGDVYSLGAVLYHMLTGRPPFQAATPVDTLLLVLEQDPLPPRVLNPAVDPDLELIALKCLQKPIDLRYSTADELADDLQAYLRHEPISARSSHITQIVGRLFRETHHASVLENWGVLWMWHSLVLLVLCLLTNWMQLSGIESRLPYLAAWVFGLGTWAAVFWNLRRRSGPITFVERQVAHVWGSSMVASTLLYLVEYLMGLTVLELSPVLGLITGMVFAVKAGILSGRFYVQSAALFATAAVMAQFPTYSISIFGVVSAACFFFPGWEYYHRYRGR</sequence>
<dbReference type="InterPro" id="IPR008271">
    <property type="entry name" value="Ser/Thr_kinase_AS"/>
</dbReference>
<name>A0A517ZKY4_9PLAN</name>
<dbReference type="PROSITE" id="PS00107">
    <property type="entry name" value="PROTEIN_KINASE_ATP"/>
    <property type="match status" value="1"/>
</dbReference>
<dbReference type="Proteomes" id="UP000319383">
    <property type="component" value="Chromosome"/>
</dbReference>
<feature type="transmembrane region" description="Helical" evidence="6">
    <location>
        <begin position="491"/>
        <end position="512"/>
    </location>
</feature>
<keyword evidence="2 5" id="KW-0547">Nucleotide-binding</keyword>
<dbReference type="PROSITE" id="PS50011">
    <property type="entry name" value="PROTEIN_KINASE_DOM"/>
    <property type="match status" value="1"/>
</dbReference>
<gene>
    <name evidence="8" type="primary">pknB_5</name>
    <name evidence="8" type="ORF">Mal52_16320</name>
</gene>
<feature type="domain" description="Protein kinase" evidence="7">
    <location>
        <begin position="94"/>
        <end position="363"/>
    </location>
</feature>
<keyword evidence="6" id="KW-1133">Transmembrane helix</keyword>
<proteinExistence type="predicted"/>
<feature type="transmembrane region" description="Helical" evidence="6">
    <location>
        <begin position="532"/>
        <end position="551"/>
    </location>
</feature>
<dbReference type="Gene3D" id="1.10.510.10">
    <property type="entry name" value="Transferase(Phosphotransferase) domain 1"/>
    <property type="match status" value="1"/>
</dbReference>
<dbReference type="GO" id="GO:0004674">
    <property type="term" value="F:protein serine/threonine kinase activity"/>
    <property type="evidence" value="ECO:0007669"/>
    <property type="project" value="UniProtKB-EC"/>
</dbReference>
<dbReference type="SMART" id="SM00220">
    <property type="entry name" value="S_TKc"/>
    <property type="match status" value="1"/>
</dbReference>
<feature type="transmembrane region" description="Helical" evidence="6">
    <location>
        <begin position="425"/>
        <end position="445"/>
    </location>
</feature>
<evidence type="ECO:0000259" key="7">
    <source>
        <dbReference type="PROSITE" id="PS50011"/>
    </source>
</evidence>
<evidence type="ECO:0000256" key="5">
    <source>
        <dbReference type="PROSITE-ProRule" id="PRU10141"/>
    </source>
</evidence>
<dbReference type="GO" id="GO:0005524">
    <property type="term" value="F:ATP binding"/>
    <property type="evidence" value="ECO:0007669"/>
    <property type="project" value="UniProtKB-UniRule"/>
</dbReference>
<dbReference type="Gene3D" id="3.30.200.20">
    <property type="entry name" value="Phosphorylase Kinase, domain 1"/>
    <property type="match status" value="1"/>
</dbReference>